<name>A0AAN9VSM8_9ORTH</name>
<dbReference type="EMBL" id="JAZDUA010000055">
    <property type="protein sequence ID" value="KAK7870610.1"/>
    <property type="molecule type" value="Genomic_DNA"/>
</dbReference>
<dbReference type="Proteomes" id="UP001378592">
    <property type="component" value="Unassembled WGS sequence"/>
</dbReference>
<accession>A0AAN9VSM8</accession>
<protein>
    <submittedName>
        <fullName evidence="1">Uncharacterized protein</fullName>
    </submittedName>
</protein>
<comment type="caution">
    <text evidence="1">The sequence shown here is derived from an EMBL/GenBank/DDBJ whole genome shotgun (WGS) entry which is preliminary data.</text>
</comment>
<evidence type="ECO:0000313" key="2">
    <source>
        <dbReference type="Proteomes" id="UP001378592"/>
    </source>
</evidence>
<organism evidence="1 2">
    <name type="scientific">Gryllus longicercus</name>
    <dbReference type="NCBI Taxonomy" id="2509291"/>
    <lineage>
        <taxon>Eukaryota</taxon>
        <taxon>Metazoa</taxon>
        <taxon>Ecdysozoa</taxon>
        <taxon>Arthropoda</taxon>
        <taxon>Hexapoda</taxon>
        <taxon>Insecta</taxon>
        <taxon>Pterygota</taxon>
        <taxon>Neoptera</taxon>
        <taxon>Polyneoptera</taxon>
        <taxon>Orthoptera</taxon>
        <taxon>Ensifera</taxon>
        <taxon>Gryllidea</taxon>
        <taxon>Grylloidea</taxon>
        <taxon>Gryllidae</taxon>
        <taxon>Gryllinae</taxon>
        <taxon>Gryllus</taxon>
    </lineage>
</organism>
<sequence length="81" mass="9231">MCRPKFGQNDGFLQYLHLRCLLQLQLDWSVRSNTSRQTRTVSTEGYAALNKCHISYKGGSPKIRRTSDSALARVVNLEDET</sequence>
<gene>
    <name evidence="1" type="ORF">R5R35_009109</name>
</gene>
<reference evidence="1 2" key="1">
    <citation type="submission" date="2024-03" db="EMBL/GenBank/DDBJ databases">
        <title>The genome assembly and annotation of the cricket Gryllus longicercus Weissman &amp; Gray.</title>
        <authorList>
            <person name="Szrajer S."/>
            <person name="Gray D."/>
            <person name="Ylla G."/>
        </authorList>
    </citation>
    <scope>NUCLEOTIDE SEQUENCE [LARGE SCALE GENOMIC DNA]</scope>
    <source>
        <strain evidence="1">DAG 2021-001</strain>
        <tissue evidence="1">Whole body minus gut</tissue>
    </source>
</reference>
<keyword evidence="2" id="KW-1185">Reference proteome</keyword>
<evidence type="ECO:0000313" key="1">
    <source>
        <dbReference type="EMBL" id="KAK7870610.1"/>
    </source>
</evidence>
<proteinExistence type="predicted"/>
<dbReference type="AlphaFoldDB" id="A0AAN9VSM8"/>